<dbReference type="GO" id="GO:0016887">
    <property type="term" value="F:ATP hydrolysis activity"/>
    <property type="evidence" value="ECO:0007669"/>
    <property type="project" value="InterPro"/>
</dbReference>
<dbReference type="EMBL" id="NDYE01000004">
    <property type="protein sequence ID" value="OXZ34329.1"/>
    <property type="molecule type" value="Genomic_DNA"/>
</dbReference>
<dbReference type="InterPro" id="IPR027417">
    <property type="entry name" value="P-loop_NTPase"/>
</dbReference>
<feature type="domain" description="ABC transporter" evidence="4">
    <location>
        <begin position="9"/>
        <end position="239"/>
    </location>
</feature>
<dbReference type="PROSITE" id="PS00211">
    <property type="entry name" value="ABC_TRANSPORTER_1"/>
    <property type="match status" value="1"/>
</dbReference>
<evidence type="ECO:0000256" key="1">
    <source>
        <dbReference type="ARBA" id="ARBA00022448"/>
    </source>
</evidence>
<dbReference type="Pfam" id="PF00005">
    <property type="entry name" value="ABC_tran"/>
    <property type="match status" value="1"/>
</dbReference>
<keyword evidence="1" id="KW-0813">Transport</keyword>
<dbReference type="SMART" id="SM00382">
    <property type="entry name" value="AAA"/>
    <property type="match status" value="1"/>
</dbReference>
<proteinExistence type="predicted"/>
<evidence type="ECO:0000256" key="3">
    <source>
        <dbReference type="ARBA" id="ARBA00022840"/>
    </source>
</evidence>
<evidence type="ECO:0000256" key="2">
    <source>
        <dbReference type="ARBA" id="ARBA00022741"/>
    </source>
</evidence>
<dbReference type="PANTHER" id="PTHR42939:SF1">
    <property type="entry name" value="ABC TRANSPORTER ATP-BINDING PROTEIN ALBC-RELATED"/>
    <property type="match status" value="1"/>
</dbReference>
<dbReference type="CDD" id="cd03230">
    <property type="entry name" value="ABC_DR_subfamily_A"/>
    <property type="match status" value="1"/>
</dbReference>
<dbReference type="SUPFAM" id="SSF52540">
    <property type="entry name" value="P-loop containing nucleoside triphosphate hydrolases"/>
    <property type="match status" value="1"/>
</dbReference>
<dbReference type="Gene3D" id="3.40.50.300">
    <property type="entry name" value="P-loop containing nucleotide triphosphate hydrolases"/>
    <property type="match status" value="1"/>
</dbReference>
<organism evidence="5 6">
    <name type="scientific">Finegoldia magna</name>
    <name type="common">Peptostreptococcus magnus</name>
    <dbReference type="NCBI Taxonomy" id="1260"/>
    <lineage>
        <taxon>Bacteria</taxon>
        <taxon>Bacillati</taxon>
        <taxon>Bacillota</taxon>
        <taxon>Tissierellia</taxon>
        <taxon>Tissierellales</taxon>
        <taxon>Peptoniphilaceae</taxon>
        <taxon>Finegoldia</taxon>
    </lineage>
</organism>
<dbReference type="Proteomes" id="UP000215546">
    <property type="component" value="Unassembled WGS sequence"/>
</dbReference>
<comment type="caution">
    <text evidence="5">The sequence shown here is derived from an EMBL/GenBank/DDBJ whole genome shotgun (WGS) entry which is preliminary data.</text>
</comment>
<dbReference type="InterPro" id="IPR003439">
    <property type="entry name" value="ABC_transporter-like_ATP-bd"/>
</dbReference>
<dbReference type="PANTHER" id="PTHR42939">
    <property type="entry name" value="ABC TRANSPORTER ATP-BINDING PROTEIN ALBC-RELATED"/>
    <property type="match status" value="1"/>
</dbReference>
<keyword evidence="2" id="KW-0547">Nucleotide-binding</keyword>
<accession>A0A233VPM8</accession>
<gene>
    <name evidence="5" type="ORF">B9N55_01995</name>
</gene>
<dbReference type="InterPro" id="IPR017871">
    <property type="entry name" value="ABC_transporter-like_CS"/>
</dbReference>
<keyword evidence="3" id="KW-0067">ATP-binding</keyword>
<dbReference type="PROSITE" id="PS50893">
    <property type="entry name" value="ABC_TRANSPORTER_2"/>
    <property type="match status" value="1"/>
</dbReference>
<sequence length="295" mass="33116">MRRIVMELLKLESITKDYGNGKGLFNFSMSLNKGEIVGLIGINGAGKTTLLDTVSGKILADSGEIFYEGEKLGIDSKCRKKFGISVNPGFYDYLNTYENLKAILYLNGISDKKIVNEKIKNVLKIVGLENVENKKIKEFSFGMKQRLGFAQAILNSGSIMLLDEPFVGLDVNGRNMVKEYVKDMVEKKQMAVVFSDHNLDEVKALCNRLVVIRNGKKIYDGNLDIKSSIIIKVRDSSGIDDSIVKKIDSTTVEVTERNLNDKIKNITKITEITRIEKVINPLEKMLEVNNNVENH</sequence>
<dbReference type="InterPro" id="IPR003593">
    <property type="entry name" value="AAA+_ATPase"/>
</dbReference>
<evidence type="ECO:0000259" key="4">
    <source>
        <dbReference type="PROSITE" id="PS50893"/>
    </source>
</evidence>
<evidence type="ECO:0000313" key="5">
    <source>
        <dbReference type="EMBL" id="OXZ34329.1"/>
    </source>
</evidence>
<dbReference type="GO" id="GO:0005524">
    <property type="term" value="F:ATP binding"/>
    <property type="evidence" value="ECO:0007669"/>
    <property type="project" value="UniProtKB-KW"/>
</dbReference>
<dbReference type="InterPro" id="IPR051782">
    <property type="entry name" value="ABC_Transporter_VariousFunc"/>
</dbReference>
<name>A0A233VPM8_FINMA</name>
<protein>
    <recommendedName>
        <fullName evidence="4">ABC transporter domain-containing protein</fullName>
    </recommendedName>
</protein>
<dbReference type="AlphaFoldDB" id="A0A233VPM8"/>
<evidence type="ECO:0000313" key="6">
    <source>
        <dbReference type="Proteomes" id="UP000215546"/>
    </source>
</evidence>
<reference evidence="6" key="1">
    <citation type="submission" date="2017-04" db="EMBL/GenBank/DDBJ databases">
        <title>Finegoldia magna isolated from orthopedic joint implant-associated infections.</title>
        <authorList>
            <person name="Bjorklund S."/>
            <person name="Bruggemann H."/>
            <person name="Jensen A."/>
            <person name="Hellmark B."/>
            <person name="Soderquist B."/>
        </authorList>
    </citation>
    <scope>NUCLEOTIDE SEQUENCE [LARGE SCALE GENOMIC DNA]</scope>
    <source>
        <strain evidence="6">12T273</strain>
    </source>
</reference>